<evidence type="ECO:0000256" key="11">
    <source>
        <dbReference type="ARBA" id="ARBA00023160"/>
    </source>
</evidence>
<keyword evidence="6 14" id="KW-0812">Transmembrane</keyword>
<evidence type="ECO:0000256" key="13">
    <source>
        <dbReference type="ARBA" id="ARBA00036671"/>
    </source>
</evidence>
<name>A0A9P4NH78_9PEZI</name>
<feature type="region of interest" description="Disordered" evidence="15">
    <location>
        <begin position="1"/>
        <end position="22"/>
    </location>
</feature>
<comment type="catalytic activity">
    <reaction evidence="13 14">
        <text>a very-long-chain (3R)-3-hydroxyacyl-CoA = a very-long-chain (2E)-enoyl-CoA + H2O</text>
        <dbReference type="Rhea" id="RHEA:45812"/>
        <dbReference type="ChEBI" id="CHEBI:15377"/>
        <dbReference type="ChEBI" id="CHEBI:83728"/>
        <dbReference type="ChEBI" id="CHEBI:85440"/>
        <dbReference type="EC" id="4.2.1.134"/>
    </reaction>
</comment>
<feature type="transmembrane region" description="Helical" evidence="14">
    <location>
        <begin position="192"/>
        <end position="212"/>
    </location>
</feature>
<evidence type="ECO:0000256" key="6">
    <source>
        <dbReference type="ARBA" id="ARBA00022692"/>
    </source>
</evidence>
<dbReference type="InterPro" id="IPR007482">
    <property type="entry name" value="Tyr_Pase-like_PTPLA"/>
</dbReference>
<feature type="transmembrane region" description="Helical" evidence="14">
    <location>
        <begin position="224"/>
        <end position="244"/>
    </location>
</feature>
<evidence type="ECO:0000256" key="8">
    <source>
        <dbReference type="ARBA" id="ARBA00022989"/>
    </source>
</evidence>
<evidence type="ECO:0000313" key="16">
    <source>
        <dbReference type="EMBL" id="KAF2421556.1"/>
    </source>
</evidence>
<dbReference type="GO" id="GO:0005789">
    <property type="term" value="C:endoplasmic reticulum membrane"/>
    <property type="evidence" value="ECO:0007669"/>
    <property type="project" value="UniProtKB-SubCell"/>
</dbReference>
<dbReference type="PANTHER" id="PTHR11035:SF3">
    <property type="entry name" value="VERY-LONG-CHAIN (3R)-3-HYDROXYACYL-COA DEHYDRATASE"/>
    <property type="match status" value="1"/>
</dbReference>
<keyword evidence="17" id="KW-1185">Reference proteome</keyword>
<organism evidence="16 17">
    <name type="scientific">Tothia fuscella</name>
    <dbReference type="NCBI Taxonomy" id="1048955"/>
    <lineage>
        <taxon>Eukaryota</taxon>
        <taxon>Fungi</taxon>
        <taxon>Dikarya</taxon>
        <taxon>Ascomycota</taxon>
        <taxon>Pezizomycotina</taxon>
        <taxon>Dothideomycetes</taxon>
        <taxon>Pleosporomycetidae</taxon>
        <taxon>Venturiales</taxon>
        <taxon>Cylindrosympodiaceae</taxon>
        <taxon>Tothia</taxon>
    </lineage>
</organism>
<proteinExistence type="inferred from homology"/>
<gene>
    <name evidence="16" type="ORF">EJ08DRAFT_701957</name>
</gene>
<comment type="caution">
    <text evidence="14">Lacks conserved residue(s) required for the propagation of feature annotation.</text>
</comment>
<dbReference type="OrthoDB" id="46988at2759"/>
<keyword evidence="11 14" id="KW-0275">Fatty acid biosynthesis</keyword>
<evidence type="ECO:0000256" key="10">
    <source>
        <dbReference type="ARBA" id="ARBA00023136"/>
    </source>
</evidence>
<comment type="function">
    <text evidence="14">Catalyzes the third of the four reactions of the long-chain fatty acids elongation cycle. This endoplasmic reticulum-bound enzymatic process, allows the addition of two carbons to the chain of long- and very long-chain fatty acids/VLCFAs per cycle. This enzyme catalyzes the dehydration of the 3-hydroxyacyl-CoA intermediate into trans-2,3-enoyl-CoA, within each cycle of fatty acid elongation. Thereby, it participates to the production of VLCFAs of different chain lengths that are involved in multiple biological processes as precursors of membrane lipids and lipid mediators.</text>
</comment>
<evidence type="ECO:0000313" key="17">
    <source>
        <dbReference type="Proteomes" id="UP000800235"/>
    </source>
</evidence>
<evidence type="ECO:0000256" key="4">
    <source>
        <dbReference type="ARBA" id="ARBA00013122"/>
    </source>
</evidence>
<dbReference type="GO" id="GO:0042761">
    <property type="term" value="P:very long-chain fatty acid biosynthetic process"/>
    <property type="evidence" value="ECO:0007669"/>
    <property type="project" value="TreeGrafter"/>
</dbReference>
<comment type="pathway">
    <text evidence="2 14">Lipid metabolism; fatty acid biosynthesis.</text>
</comment>
<keyword evidence="9 14" id="KW-0443">Lipid metabolism</keyword>
<dbReference type="EC" id="4.2.1.134" evidence="4 14"/>
<dbReference type="PANTHER" id="PTHR11035">
    <property type="entry name" value="VERY-LONG-CHAIN (3R)-3-HYDROXYACYL-COA DEHYDRATASE"/>
    <property type="match status" value="1"/>
</dbReference>
<reference evidence="16" key="1">
    <citation type="journal article" date="2020" name="Stud. Mycol.">
        <title>101 Dothideomycetes genomes: a test case for predicting lifestyles and emergence of pathogens.</title>
        <authorList>
            <person name="Haridas S."/>
            <person name="Albert R."/>
            <person name="Binder M."/>
            <person name="Bloem J."/>
            <person name="Labutti K."/>
            <person name="Salamov A."/>
            <person name="Andreopoulos B."/>
            <person name="Baker S."/>
            <person name="Barry K."/>
            <person name="Bills G."/>
            <person name="Bluhm B."/>
            <person name="Cannon C."/>
            <person name="Castanera R."/>
            <person name="Culley D."/>
            <person name="Daum C."/>
            <person name="Ezra D."/>
            <person name="Gonzalez J."/>
            <person name="Henrissat B."/>
            <person name="Kuo A."/>
            <person name="Liang C."/>
            <person name="Lipzen A."/>
            <person name="Lutzoni F."/>
            <person name="Magnuson J."/>
            <person name="Mondo S."/>
            <person name="Nolan M."/>
            <person name="Ohm R."/>
            <person name="Pangilinan J."/>
            <person name="Park H.-J."/>
            <person name="Ramirez L."/>
            <person name="Alfaro M."/>
            <person name="Sun H."/>
            <person name="Tritt A."/>
            <person name="Yoshinaga Y."/>
            <person name="Zwiers L.-H."/>
            <person name="Turgeon B."/>
            <person name="Goodwin S."/>
            <person name="Spatafora J."/>
            <person name="Crous P."/>
            <person name="Grigoriev I."/>
        </authorList>
    </citation>
    <scope>NUCLEOTIDE SEQUENCE</scope>
    <source>
        <strain evidence="16">CBS 130266</strain>
    </source>
</reference>
<keyword evidence="8 14" id="KW-1133">Transmembrane helix</keyword>
<keyword evidence="5 14" id="KW-0444">Lipid biosynthesis</keyword>
<dbReference type="EMBL" id="MU007097">
    <property type="protein sequence ID" value="KAF2421556.1"/>
    <property type="molecule type" value="Genomic_DNA"/>
</dbReference>
<feature type="transmembrane region" description="Helical" evidence="14">
    <location>
        <begin position="28"/>
        <end position="47"/>
    </location>
</feature>
<evidence type="ECO:0000256" key="3">
    <source>
        <dbReference type="ARBA" id="ARBA00007811"/>
    </source>
</evidence>
<evidence type="ECO:0000256" key="12">
    <source>
        <dbReference type="ARBA" id="ARBA00023239"/>
    </source>
</evidence>
<dbReference type="Pfam" id="PF04387">
    <property type="entry name" value="PTPLA"/>
    <property type="match status" value="1"/>
</dbReference>
<keyword evidence="12 14" id="KW-0456">Lyase</keyword>
<dbReference type="GO" id="GO:0030148">
    <property type="term" value="P:sphingolipid biosynthetic process"/>
    <property type="evidence" value="ECO:0007669"/>
    <property type="project" value="TreeGrafter"/>
</dbReference>
<keyword evidence="10 14" id="KW-0472">Membrane</keyword>
<dbReference type="GO" id="GO:0102158">
    <property type="term" value="F:very-long-chain (3R)-3-hydroxyacyl-CoA dehydratase activity"/>
    <property type="evidence" value="ECO:0007669"/>
    <property type="project" value="UniProtKB-EC"/>
</dbReference>
<dbReference type="Proteomes" id="UP000800235">
    <property type="component" value="Unassembled WGS sequence"/>
</dbReference>
<evidence type="ECO:0000256" key="9">
    <source>
        <dbReference type="ARBA" id="ARBA00023098"/>
    </source>
</evidence>
<evidence type="ECO:0000256" key="15">
    <source>
        <dbReference type="SAM" id="MobiDB-lite"/>
    </source>
</evidence>
<sequence length="262" mass="29340">MSLKDTTPRSRPQHPTPSKTPSITSTKSIYLTLYNFGSAILWANILIRTVLITGREGWGATEGKRWSFRDWGFGKVGGGKGGGFGRVGGGEVGVLYGEIGEVVKWTQTLALVEVLHSLFGIVRAPLLTTAMQVASRILLVWFIVSPFPHLTTTSPAYTTMLLAWSFTEVIRYSYFVFILNTSVPSLLQWLRYNGFFILYPLGIGSECWLIWRSVEGAEREWGRWAGWVLWGVLAAYVPGAWVLYGHMMGQRRRVMRGKGKAK</sequence>
<comment type="subcellular location">
    <subcellularLocation>
        <location evidence="14">Endoplasmic reticulum membrane</location>
        <topology evidence="14">Multi-pass membrane protein</topology>
    </subcellularLocation>
    <subcellularLocation>
        <location evidence="1">Membrane</location>
        <topology evidence="1">Multi-pass membrane protein</topology>
    </subcellularLocation>
</comment>
<comment type="similarity">
    <text evidence="3 14">Belongs to the very long-chain fatty acids dehydratase HACD family.</text>
</comment>
<protein>
    <recommendedName>
        <fullName evidence="4 14">Very-long-chain (3R)-3-hydroxyacyl-CoA dehydratase</fullName>
        <ecNumber evidence="4 14">4.2.1.134</ecNumber>
    </recommendedName>
</protein>
<evidence type="ECO:0000256" key="2">
    <source>
        <dbReference type="ARBA" id="ARBA00005194"/>
    </source>
</evidence>
<evidence type="ECO:0000256" key="5">
    <source>
        <dbReference type="ARBA" id="ARBA00022516"/>
    </source>
</evidence>
<keyword evidence="7 14" id="KW-0276">Fatty acid metabolism</keyword>
<feature type="transmembrane region" description="Helical" evidence="14">
    <location>
        <begin position="156"/>
        <end position="180"/>
    </location>
</feature>
<dbReference type="GO" id="GO:0030497">
    <property type="term" value="P:fatty acid elongation"/>
    <property type="evidence" value="ECO:0007669"/>
    <property type="project" value="TreeGrafter"/>
</dbReference>
<evidence type="ECO:0000256" key="7">
    <source>
        <dbReference type="ARBA" id="ARBA00022832"/>
    </source>
</evidence>
<keyword evidence="14" id="KW-0256">Endoplasmic reticulum</keyword>
<evidence type="ECO:0000256" key="14">
    <source>
        <dbReference type="RuleBase" id="RU363109"/>
    </source>
</evidence>
<comment type="caution">
    <text evidence="16">The sequence shown here is derived from an EMBL/GenBank/DDBJ whole genome shotgun (WGS) entry which is preliminary data.</text>
</comment>
<accession>A0A9P4NH78</accession>
<dbReference type="AlphaFoldDB" id="A0A9P4NH78"/>
<evidence type="ECO:0000256" key="1">
    <source>
        <dbReference type="ARBA" id="ARBA00004141"/>
    </source>
</evidence>